<dbReference type="EMBL" id="AZZX01000006">
    <property type="protein sequence ID" value="ETS16808.1"/>
    <property type="molecule type" value="Genomic_DNA"/>
</dbReference>
<dbReference type="HOGENOM" id="CLU_2314656_0_0_5"/>
<comment type="similarity">
    <text evidence="1">Belongs to the IlvD/Edd family.</text>
</comment>
<name>W3U1Y3_BARQI</name>
<dbReference type="PANTHER" id="PTHR43661:SF3">
    <property type="entry name" value="D-XYLONATE DEHYDRATASE YAGF-RELATED"/>
    <property type="match status" value="1"/>
</dbReference>
<dbReference type="AlphaFoldDB" id="W3U1Y3"/>
<dbReference type="GO" id="GO:0016836">
    <property type="term" value="F:hydro-lyase activity"/>
    <property type="evidence" value="ECO:0007669"/>
    <property type="project" value="TreeGrafter"/>
</dbReference>
<evidence type="ECO:0000313" key="4">
    <source>
        <dbReference type="EMBL" id="ETS16808.1"/>
    </source>
</evidence>
<gene>
    <name evidence="4" type="ORF">Q649_00366</name>
</gene>
<keyword evidence="2" id="KW-0456">Lyase</keyword>
<dbReference type="InterPro" id="IPR037237">
    <property type="entry name" value="IlvD/EDD_N"/>
</dbReference>
<evidence type="ECO:0000256" key="1">
    <source>
        <dbReference type="ARBA" id="ARBA00006486"/>
    </source>
</evidence>
<evidence type="ECO:0000313" key="5">
    <source>
        <dbReference type="Proteomes" id="UP000018945"/>
    </source>
</evidence>
<dbReference type="Proteomes" id="UP000018945">
    <property type="component" value="Unassembled WGS sequence"/>
</dbReference>
<dbReference type="Pfam" id="PF00920">
    <property type="entry name" value="ILVD_EDD_N"/>
    <property type="match status" value="1"/>
</dbReference>
<sequence>MPSREIIANSFEYMVNARCAEALVCISNYDKITPGMLMTSLRLNIPTIFVSGGPMEAGKIKWKNQDLIVDLVDAMVAATSENNSEEEVAEMEHAYLSYM</sequence>
<dbReference type="PANTHER" id="PTHR43661">
    <property type="entry name" value="D-XYLONATE DEHYDRATASE"/>
    <property type="match status" value="1"/>
</dbReference>
<dbReference type="PATRIC" id="fig|1402976.3.peg.468"/>
<protein>
    <submittedName>
        <fullName evidence="4">Dihydroxy-acid dehydratase</fullName>
    </submittedName>
</protein>
<dbReference type="InterPro" id="IPR000581">
    <property type="entry name" value="ILV_EDD_N"/>
</dbReference>
<dbReference type="GO" id="GO:0005829">
    <property type="term" value="C:cytosol"/>
    <property type="evidence" value="ECO:0007669"/>
    <property type="project" value="TreeGrafter"/>
</dbReference>
<evidence type="ECO:0000256" key="2">
    <source>
        <dbReference type="ARBA" id="ARBA00023239"/>
    </source>
</evidence>
<feature type="domain" description="Dihydroxy-acid/6-phosphogluconate dehydratase N-terminal" evidence="3">
    <location>
        <begin position="1"/>
        <end position="95"/>
    </location>
</feature>
<reference evidence="4 5" key="1">
    <citation type="submission" date="2013-12" db="EMBL/GenBank/DDBJ databases">
        <title>The Genome Sequence of Bartonella quintana JK 73.</title>
        <authorList>
            <consortium name="The Broad Institute Genomics Platform"/>
            <consortium name="The Broad Institute Genome Sequencing Center for Infectious Disease"/>
            <person name="Feldgarden M."/>
            <person name="Kirby J."/>
            <person name="Birtles R."/>
            <person name="Dasch G."/>
            <person name="Hendrix L."/>
            <person name="Koehler J."/>
            <person name="Kosoy M."/>
            <person name="Young S."/>
            <person name="Zeng Q."/>
            <person name="Gargeya S."/>
            <person name="Fitzgerald M."/>
            <person name="Abouelleil A."/>
            <person name="Alvarado L."/>
            <person name="Chapman S.B."/>
            <person name="Gainer-Dewar J."/>
            <person name="Goldberg J."/>
            <person name="Griggs A."/>
            <person name="Gujja S."/>
            <person name="Hansen M."/>
            <person name="Howarth C."/>
            <person name="Imamovic A."/>
            <person name="Ireland A."/>
            <person name="Larimer J."/>
            <person name="McCowan C."/>
            <person name="Murphy C."/>
            <person name="Pearson M."/>
            <person name="Poon T.W."/>
            <person name="Priest M."/>
            <person name="Roberts A."/>
            <person name="Saif S."/>
            <person name="Shea T."/>
            <person name="Sykes S."/>
            <person name="Wortman J."/>
            <person name="Nusbaum C."/>
            <person name="Birren B."/>
        </authorList>
    </citation>
    <scope>NUCLEOTIDE SEQUENCE [LARGE SCALE GENOMIC DNA]</scope>
    <source>
        <strain evidence="4 5">JK 73</strain>
    </source>
</reference>
<organism evidence="4 5">
    <name type="scientific">Bartonella quintana JK 73</name>
    <dbReference type="NCBI Taxonomy" id="1402976"/>
    <lineage>
        <taxon>Bacteria</taxon>
        <taxon>Pseudomonadati</taxon>
        <taxon>Pseudomonadota</taxon>
        <taxon>Alphaproteobacteria</taxon>
        <taxon>Hyphomicrobiales</taxon>
        <taxon>Bartonellaceae</taxon>
        <taxon>Bartonella</taxon>
    </lineage>
</organism>
<evidence type="ECO:0000259" key="3">
    <source>
        <dbReference type="Pfam" id="PF00920"/>
    </source>
</evidence>
<comment type="caution">
    <text evidence="4">The sequence shown here is derived from an EMBL/GenBank/DDBJ whole genome shotgun (WGS) entry which is preliminary data.</text>
</comment>
<accession>W3U1Y3</accession>
<dbReference type="SUPFAM" id="SSF143975">
    <property type="entry name" value="IlvD/EDD N-terminal domain-like"/>
    <property type="match status" value="1"/>
</dbReference>
<proteinExistence type="inferred from homology"/>